<sequence>IRQAGNKFVICEALWTSVDVAKILKRKEDETYSEASRFSSEHNKRQGELHALLRCLPEESRGLVAGNWEDIGFYNGMSAQRSNTSSRLRNEMEAVFNKHLGEHGPIDLHDDSQRKECRELIGGEVQADNTVVYHHFRAPILHSDLSKTFNKDTFLRHKLIMHTLWALSPDTELRKKGAQSSLNYSKFHEEYLKYLLVGIHKRKKPVLEIFKIWDAELFPDTDTSIAAGLTVDGEGEGDLDEALQELERAESVPLDGENEGAGEGAGESAGDDAGARDGGDESGGEGAGSFGDAYGDRDDFEG</sequence>
<feature type="region of interest" description="Disordered" evidence="1">
    <location>
        <begin position="245"/>
        <end position="302"/>
    </location>
</feature>
<keyword evidence="3" id="KW-1185">Reference proteome</keyword>
<dbReference type="Proteomes" id="UP001219525">
    <property type="component" value="Unassembled WGS sequence"/>
</dbReference>
<reference evidence="2" key="1">
    <citation type="submission" date="2023-03" db="EMBL/GenBank/DDBJ databases">
        <title>Massive genome expansion in bonnet fungi (Mycena s.s.) driven by repeated elements and novel gene families across ecological guilds.</title>
        <authorList>
            <consortium name="Lawrence Berkeley National Laboratory"/>
            <person name="Harder C.B."/>
            <person name="Miyauchi S."/>
            <person name="Viragh M."/>
            <person name="Kuo A."/>
            <person name="Thoen E."/>
            <person name="Andreopoulos B."/>
            <person name="Lu D."/>
            <person name="Skrede I."/>
            <person name="Drula E."/>
            <person name="Henrissat B."/>
            <person name="Morin E."/>
            <person name="Kohler A."/>
            <person name="Barry K."/>
            <person name="LaButti K."/>
            <person name="Morin E."/>
            <person name="Salamov A."/>
            <person name="Lipzen A."/>
            <person name="Mereny Z."/>
            <person name="Hegedus B."/>
            <person name="Baldrian P."/>
            <person name="Stursova M."/>
            <person name="Weitz H."/>
            <person name="Taylor A."/>
            <person name="Grigoriev I.V."/>
            <person name="Nagy L.G."/>
            <person name="Martin F."/>
            <person name="Kauserud H."/>
        </authorList>
    </citation>
    <scope>NUCLEOTIDE SEQUENCE</scope>
    <source>
        <strain evidence="2">9144</strain>
    </source>
</reference>
<evidence type="ECO:0000313" key="3">
    <source>
        <dbReference type="Proteomes" id="UP001219525"/>
    </source>
</evidence>
<dbReference type="AlphaFoldDB" id="A0AAD6Y4X2"/>
<organism evidence="2 3">
    <name type="scientific">Mycena pura</name>
    <dbReference type="NCBI Taxonomy" id="153505"/>
    <lineage>
        <taxon>Eukaryota</taxon>
        <taxon>Fungi</taxon>
        <taxon>Dikarya</taxon>
        <taxon>Basidiomycota</taxon>
        <taxon>Agaricomycotina</taxon>
        <taxon>Agaricomycetes</taxon>
        <taxon>Agaricomycetidae</taxon>
        <taxon>Agaricales</taxon>
        <taxon>Marasmiineae</taxon>
        <taxon>Mycenaceae</taxon>
        <taxon>Mycena</taxon>
    </lineage>
</organism>
<gene>
    <name evidence="2" type="ORF">GGX14DRAFT_373051</name>
</gene>
<protein>
    <submittedName>
        <fullName evidence="2">Uncharacterized protein</fullName>
    </submittedName>
</protein>
<proteinExistence type="predicted"/>
<accession>A0AAD6Y4X2</accession>
<feature type="non-terminal residue" evidence="2">
    <location>
        <position position="1"/>
    </location>
</feature>
<evidence type="ECO:0000256" key="1">
    <source>
        <dbReference type="SAM" id="MobiDB-lite"/>
    </source>
</evidence>
<name>A0AAD6Y4X2_9AGAR</name>
<evidence type="ECO:0000313" key="2">
    <source>
        <dbReference type="EMBL" id="KAJ7199479.1"/>
    </source>
</evidence>
<dbReference type="EMBL" id="JARJCW010000068">
    <property type="protein sequence ID" value="KAJ7199479.1"/>
    <property type="molecule type" value="Genomic_DNA"/>
</dbReference>
<comment type="caution">
    <text evidence="2">The sequence shown here is derived from an EMBL/GenBank/DDBJ whole genome shotgun (WGS) entry which is preliminary data.</text>
</comment>